<evidence type="ECO:0008006" key="3">
    <source>
        <dbReference type="Google" id="ProtNLM"/>
    </source>
</evidence>
<organism evidence="1 2">
    <name type="scientific">Nitrosomonas oligotropha</name>
    <dbReference type="NCBI Taxonomy" id="42354"/>
    <lineage>
        <taxon>Bacteria</taxon>
        <taxon>Pseudomonadati</taxon>
        <taxon>Pseudomonadota</taxon>
        <taxon>Betaproteobacteria</taxon>
        <taxon>Nitrosomonadales</taxon>
        <taxon>Nitrosomonadaceae</taxon>
        <taxon>Nitrosomonas</taxon>
    </lineage>
</organism>
<dbReference type="Proteomes" id="UP000321055">
    <property type="component" value="Unassembled WGS sequence"/>
</dbReference>
<dbReference type="AlphaFoldDB" id="A0A5C7VYJ0"/>
<proteinExistence type="predicted"/>
<name>A0A5C7VYJ0_9PROT</name>
<evidence type="ECO:0000313" key="2">
    <source>
        <dbReference type="Proteomes" id="UP000321055"/>
    </source>
</evidence>
<gene>
    <name evidence="1" type="ORF">E6Q60_02170</name>
</gene>
<sequence length="433" mass="48889">MNHQFMEVTFTRIAQSITPIAICFSRITRLQALTAAGMVLLLCSHTAWATAFGKLIQPFGSYGFTADDNILRLRTGMDPVPLLGTSNLFDISHRFTGGVMFEKEVGRQRLNANLNWTHTRFEKFDQMNNNLKNFSGSWRWFLGNRLEGNMGASYVQSLAPFLFQPGVKNVRTEQTEFFNASWSLHPRWRLNGAYTRYDLNSNSPNLRFLNRIEDRFEGGIDFVTSGRNTIGVLFRGTIGDFPIRVLAADGSLTDNSYHQKEALAKINWAVSAKSNLYGTGGWVERTNASFPARNFNGFNARLIYSWQLTDRVGLSVSGWRETAAMQMLTASFSLNTGGSFIPYWDITQKVKLQGDFSYQDLKFDNFSIFTDSFAPIGTHNTLRNATVKLIYAPYPGLQLMASVYHNDLQTNNRLGGFNANGANINLQYTYGKR</sequence>
<dbReference type="InterPro" id="IPR017465">
    <property type="entry name" value="EpsL_proteobac"/>
</dbReference>
<protein>
    <recommendedName>
        <fullName evidence="3">Exopolysaccharide biosynthesis operon protein EpsL</fullName>
    </recommendedName>
</protein>
<accession>A0A5C7VYJ0</accession>
<dbReference type="NCBIfam" id="TIGR03014">
    <property type="entry name" value="EpsL"/>
    <property type="match status" value="1"/>
</dbReference>
<reference evidence="1 2" key="1">
    <citation type="submission" date="2018-09" db="EMBL/GenBank/DDBJ databases">
        <title>Metagenome Assembled Genomes from an Advanced Water Purification Facility.</title>
        <authorList>
            <person name="Stamps B.W."/>
            <person name="Spear J.R."/>
        </authorList>
    </citation>
    <scope>NUCLEOTIDE SEQUENCE [LARGE SCALE GENOMIC DNA]</scope>
    <source>
        <strain evidence="1">Bin_54_1</strain>
    </source>
</reference>
<evidence type="ECO:0000313" key="1">
    <source>
        <dbReference type="EMBL" id="TXI30190.1"/>
    </source>
</evidence>
<comment type="caution">
    <text evidence="1">The sequence shown here is derived from an EMBL/GenBank/DDBJ whole genome shotgun (WGS) entry which is preliminary data.</text>
</comment>
<dbReference type="EMBL" id="SSFX01000020">
    <property type="protein sequence ID" value="TXI30190.1"/>
    <property type="molecule type" value="Genomic_DNA"/>
</dbReference>